<dbReference type="EMBL" id="PYXZ01000006">
    <property type="protein sequence ID" value="PUA80207.1"/>
    <property type="molecule type" value="Genomic_DNA"/>
</dbReference>
<accession>A0A2R7YUX0</accession>
<comment type="caution">
    <text evidence="1">The sequence shown here is derived from an EMBL/GenBank/DDBJ whole genome shotgun (WGS) entry which is preliminary data.</text>
</comment>
<reference evidence="1 2" key="1">
    <citation type="submission" date="2018-03" db="EMBL/GenBank/DDBJ databases">
        <authorList>
            <person name="Keele B.F."/>
        </authorList>
    </citation>
    <scope>NUCLEOTIDE SEQUENCE [LARGE SCALE GENOMIC DNA]</scope>
    <source>
        <strain evidence="1 2">IB-3</strain>
    </source>
</reference>
<keyword evidence="2" id="KW-1185">Reference proteome</keyword>
<gene>
    <name evidence="1" type="ORF">C7S10_13695</name>
</gene>
<sequence length="125" mass="14101">MMSGVYSDRFADRLDPETYADDDAGVEVFETDPSEGDALWLSERVFRRLLHAARAYELHTVPLLDERDPVGLNRARCQAVVDEIAFVAERLRDPVAARAAQTITDYLVARLRQPSWDGTVTFDAD</sequence>
<organism evidence="1 2">
    <name type="scientific">Nocardioides currus</name>
    <dbReference type="NCBI Taxonomy" id="2133958"/>
    <lineage>
        <taxon>Bacteria</taxon>
        <taxon>Bacillati</taxon>
        <taxon>Actinomycetota</taxon>
        <taxon>Actinomycetes</taxon>
        <taxon>Propionibacteriales</taxon>
        <taxon>Nocardioidaceae</taxon>
        <taxon>Nocardioides</taxon>
    </lineage>
</organism>
<evidence type="ECO:0000313" key="2">
    <source>
        <dbReference type="Proteomes" id="UP000244867"/>
    </source>
</evidence>
<proteinExistence type="predicted"/>
<dbReference type="Proteomes" id="UP000244867">
    <property type="component" value="Unassembled WGS sequence"/>
</dbReference>
<name>A0A2R7YUX0_9ACTN</name>
<protein>
    <submittedName>
        <fullName evidence="1">Uncharacterized protein</fullName>
    </submittedName>
</protein>
<evidence type="ECO:0000313" key="1">
    <source>
        <dbReference type="EMBL" id="PUA80207.1"/>
    </source>
</evidence>
<dbReference type="AlphaFoldDB" id="A0A2R7YUX0"/>